<dbReference type="EMBL" id="GGEC01021453">
    <property type="protein sequence ID" value="MBX01937.1"/>
    <property type="molecule type" value="Transcribed_RNA"/>
</dbReference>
<accession>A0A2P2K8C9</accession>
<protein>
    <submittedName>
        <fullName evidence="1">Uncharacterized protein</fullName>
    </submittedName>
</protein>
<name>A0A2P2K8C9_RHIMU</name>
<dbReference type="AlphaFoldDB" id="A0A2P2K8C9"/>
<organism evidence="1">
    <name type="scientific">Rhizophora mucronata</name>
    <name type="common">Asiatic mangrove</name>
    <dbReference type="NCBI Taxonomy" id="61149"/>
    <lineage>
        <taxon>Eukaryota</taxon>
        <taxon>Viridiplantae</taxon>
        <taxon>Streptophyta</taxon>
        <taxon>Embryophyta</taxon>
        <taxon>Tracheophyta</taxon>
        <taxon>Spermatophyta</taxon>
        <taxon>Magnoliopsida</taxon>
        <taxon>eudicotyledons</taxon>
        <taxon>Gunneridae</taxon>
        <taxon>Pentapetalae</taxon>
        <taxon>rosids</taxon>
        <taxon>fabids</taxon>
        <taxon>Malpighiales</taxon>
        <taxon>Rhizophoraceae</taxon>
        <taxon>Rhizophora</taxon>
    </lineage>
</organism>
<proteinExistence type="predicted"/>
<reference evidence="1" key="1">
    <citation type="submission" date="2018-02" db="EMBL/GenBank/DDBJ databases">
        <title>Rhizophora mucronata_Transcriptome.</title>
        <authorList>
            <person name="Meera S.P."/>
            <person name="Sreeshan A."/>
            <person name="Augustine A."/>
        </authorList>
    </citation>
    <scope>NUCLEOTIDE SEQUENCE</scope>
    <source>
        <tissue evidence="1">Leaf</tissue>
    </source>
</reference>
<evidence type="ECO:0000313" key="1">
    <source>
        <dbReference type="EMBL" id="MBX01937.1"/>
    </source>
</evidence>
<sequence length="26" mass="3293">MFRIVIDMSINPSRFYRRLCCMRRNN</sequence>